<feature type="compositionally biased region" description="Basic and acidic residues" evidence="7">
    <location>
        <begin position="75"/>
        <end position="85"/>
    </location>
</feature>
<feature type="compositionally biased region" description="Basic and acidic residues" evidence="7">
    <location>
        <begin position="144"/>
        <end position="172"/>
    </location>
</feature>
<proteinExistence type="inferred from homology"/>
<keyword evidence="3" id="KW-0597">Phosphoprotein</keyword>
<feature type="region of interest" description="Disordered" evidence="7">
    <location>
        <begin position="243"/>
        <end position="279"/>
    </location>
</feature>
<dbReference type="SMART" id="SM00458">
    <property type="entry name" value="RICIN"/>
    <property type="match status" value="1"/>
</dbReference>
<dbReference type="GO" id="GO:0002088">
    <property type="term" value="P:lens development in camera-type eye"/>
    <property type="evidence" value="ECO:0007669"/>
    <property type="project" value="TreeGrafter"/>
</dbReference>
<dbReference type="SUPFAM" id="SSF49695">
    <property type="entry name" value="gamma-Crystallin-like"/>
    <property type="match status" value="3"/>
</dbReference>
<evidence type="ECO:0000256" key="3">
    <source>
        <dbReference type="ARBA" id="ARBA00022553"/>
    </source>
</evidence>
<feature type="region of interest" description="Disordered" evidence="7">
    <location>
        <begin position="2116"/>
        <end position="2140"/>
    </location>
</feature>
<feature type="domain" description="Beta/gamma crystallin 'Greek key'" evidence="8">
    <location>
        <begin position="2459"/>
        <end position="2503"/>
    </location>
</feature>
<comment type="function">
    <text evidence="1">Crystallins are the dominant structural components of the vertebrate eye lens.</text>
</comment>
<feature type="domain" description="Beta/gamma crystallin 'Greek key'" evidence="8">
    <location>
        <begin position="2314"/>
        <end position="2363"/>
    </location>
</feature>
<name>A0A8C3WWS9_9CETA</name>
<feature type="compositionally biased region" description="Polar residues" evidence="7">
    <location>
        <begin position="383"/>
        <end position="402"/>
    </location>
</feature>
<evidence type="ECO:0000313" key="9">
    <source>
        <dbReference type="Ensembl" id="ENSCWAP00000020721.1"/>
    </source>
</evidence>
<feature type="compositionally biased region" description="Polar residues" evidence="7">
    <location>
        <begin position="1068"/>
        <end position="1078"/>
    </location>
</feature>
<evidence type="ECO:0000256" key="2">
    <source>
        <dbReference type="ARBA" id="ARBA00009646"/>
    </source>
</evidence>
<keyword evidence="6" id="KW-0677">Repeat</keyword>
<feature type="compositionally biased region" description="Low complexity" evidence="7">
    <location>
        <begin position="14"/>
        <end position="23"/>
    </location>
</feature>
<dbReference type="PANTHER" id="PTHR11818">
    <property type="entry name" value="BETA/GAMMA CRYSTALLIN"/>
    <property type="match status" value="1"/>
</dbReference>
<protein>
    <submittedName>
        <fullName evidence="9">Crystallin beta-gamma domain containing 3</fullName>
    </submittedName>
</protein>
<feature type="region of interest" description="Disordered" evidence="7">
    <location>
        <begin position="1"/>
        <end position="116"/>
    </location>
</feature>
<dbReference type="FunFam" id="2.60.20.10:FF:000011">
    <property type="entry name" value="very large A-kinase anchor protein"/>
    <property type="match status" value="1"/>
</dbReference>
<dbReference type="FunFam" id="2.60.20.10:FF:000006">
    <property type="entry name" value="Very large A-kinase anchor protein"/>
    <property type="match status" value="1"/>
</dbReference>
<dbReference type="InterPro" id="IPR035992">
    <property type="entry name" value="Ricin_B-like_lectins"/>
</dbReference>
<dbReference type="CDD" id="cd23463">
    <property type="entry name" value="beta-trefoil_Ricin_vlAKAP"/>
    <property type="match status" value="1"/>
</dbReference>
<dbReference type="InterPro" id="IPR050252">
    <property type="entry name" value="Beta/Gamma-Crystallin"/>
</dbReference>
<feature type="domain" description="Beta/gamma crystallin 'Greek key'" evidence="8">
    <location>
        <begin position="2774"/>
        <end position="2815"/>
    </location>
</feature>
<dbReference type="PROSITE" id="PS50915">
    <property type="entry name" value="CRYSTALLIN_BETA_GAMMA"/>
    <property type="match status" value="6"/>
</dbReference>
<dbReference type="GO" id="GO:0032991">
    <property type="term" value="C:protein-containing complex"/>
    <property type="evidence" value="ECO:0007669"/>
    <property type="project" value="Ensembl"/>
</dbReference>
<feature type="compositionally biased region" description="Low complexity" evidence="7">
    <location>
        <begin position="1050"/>
        <end position="1067"/>
    </location>
</feature>
<evidence type="ECO:0000256" key="4">
    <source>
        <dbReference type="ARBA" id="ARBA00022613"/>
    </source>
</evidence>
<dbReference type="GeneTree" id="ENSGT00940000160816"/>
<evidence type="ECO:0000259" key="8">
    <source>
        <dbReference type="PROSITE" id="PS50915"/>
    </source>
</evidence>
<feature type="region of interest" description="Disordered" evidence="7">
    <location>
        <begin position="329"/>
        <end position="365"/>
    </location>
</feature>
<evidence type="ECO:0000256" key="7">
    <source>
        <dbReference type="SAM" id="MobiDB-lite"/>
    </source>
</evidence>
<dbReference type="FunFam" id="2.60.20.10:FF:000010">
    <property type="entry name" value="very large A-kinase anchor protein"/>
    <property type="match status" value="1"/>
</dbReference>
<feature type="compositionally biased region" description="Basic and acidic residues" evidence="7">
    <location>
        <begin position="416"/>
        <end position="425"/>
    </location>
</feature>
<accession>A0A8C3WWS9</accession>
<feature type="compositionally biased region" description="Polar residues" evidence="7">
    <location>
        <begin position="476"/>
        <end position="490"/>
    </location>
</feature>
<feature type="compositionally biased region" description="Basic and acidic residues" evidence="7">
    <location>
        <begin position="458"/>
        <end position="475"/>
    </location>
</feature>
<gene>
    <name evidence="9" type="primary">CRYBG3</name>
</gene>
<dbReference type="Pfam" id="PF00030">
    <property type="entry name" value="Crystall"/>
    <property type="match status" value="5"/>
</dbReference>
<dbReference type="InterPro" id="IPR000772">
    <property type="entry name" value="Ricin_B_lectin"/>
</dbReference>
<evidence type="ECO:0000256" key="6">
    <source>
        <dbReference type="ARBA" id="ARBA00022737"/>
    </source>
</evidence>
<organism evidence="9 10">
    <name type="scientific">Catagonus wagneri</name>
    <name type="common">Chacoan peccary</name>
    <dbReference type="NCBI Taxonomy" id="51154"/>
    <lineage>
        <taxon>Eukaryota</taxon>
        <taxon>Metazoa</taxon>
        <taxon>Chordata</taxon>
        <taxon>Craniata</taxon>
        <taxon>Vertebrata</taxon>
        <taxon>Euteleostomi</taxon>
        <taxon>Mammalia</taxon>
        <taxon>Eutheria</taxon>
        <taxon>Laurasiatheria</taxon>
        <taxon>Artiodactyla</taxon>
        <taxon>Suina</taxon>
        <taxon>Tayassuidae</taxon>
        <taxon>Catagonus</taxon>
    </lineage>
</organism>
<feature type="compositionally biased region" description="Polar residues" evidence="7">
    <location>
        <begin position="260"/>
        <end position="269"/>
    </location>
</feature>
<dbReference type="FunFam" id="2.60.20.10:FF:000009">
    <property type="entry name" value="very large A-kinase anchor protein"/>
    <property type="match status" value="1"/>
</dbReference>
<dbReference type="InterPro" id="IPR011024">
    <property type="entry name" value="G_crystallin-like"/>
</dbReference>
<dbReference type="FunFam" id="2.60.20.10:FF:000008">
    <property type="entry name" value="very large A-kinase anchor protein"/>
    <property type="match status" value="1"/>
</dbReference>
<keyword evidence="4" id="KW-0273">Eye lens protein</keyword>
<feature type="region of interest" description="Disordered" evidence="7">
    <location>
        <begin position="2074"/>
        <end position="2101"/>
    </location>
</feature>
<comment type="similarity">
    <text evidence="2">Belongs to the beta/gamma-crystallin family.</text>
</comment>
<dbReference type="FunFam" id="2.80.10.50:FF:000038">
    <property type="entry name" value="very large A-kinase anchor protein isoform X1"/>
    <property type="match status" value="1"/>
</dbReference>
<feature type="region of interest" description="Disordered" evidence="7">
    <location>
        <begin position="383"/>
        <end position="491"/>
    </location>
</feature>
<dbReference type="FunFam" id="2.60.20.10:FF:000013">
    <property type="entry name" value="Crystallin beta-gamma domain containing 3"/>
    <property type="match status" value="1"/>
</dbReference>
<feature type="domain" description="Beta/gamma crystallin 'Greek key'" evidence="8">
    <location>
        <begin position="2409"/>
        <end position="2447"/>
    </location>
</feature>
<dbReference type="GO" id="GO:0005212">
    <property type="term" value="F:structural constituent of eye lens"/>
    <property type="evidence" value="ECO:0007669"/>
    <property type="project" value="UniProtKB-KW"/>
</dbReference>
<evidence type="ECO:0000313" key="10">
    <source>
        <dbReference type="Proteomes" id="UP000694540"/>
    </source>
</evidence>
<dbReference type="GO" id="GO:0051018">
    <property type="term" value="F:protein kinase A binding"/>
    <property type="evidence" value="ECO:0007669"/>
    <property type="project" value="Ensembl"/>
</dbReference>
<reference evidence="9" key="1">
    <citation type="submission" date="2025-08" db="UniProtKB">
        <authorList>
            <consortium name="Ensembl"/>
        </authorList>
    </citation>
    <scope>IDENTIFICATION</scope>
</reference>
<keyword evidence="5" id="KW-0430">Lectin</keyword>
<dbReference type="InterPro" id="IPR001064">
    <property type="entry name" value="Beta/gamma_crystallin"/>
</dbReference>
<feature type="domain" description="Beta/gamma crystallin 'Greek key'" evidence="8">
    <location>
        <begin position="2504"/>
        <end position="2546"/>
    </location>
</feature>
<dbReference type="GO" id="GO:0007601">
    <property type="term" value="P:visual perception"/>
    <property type="evidence" value="ECO:0007669"/>
    <property type="project" value="TreeGrafter"/>
</dbReference>
<sequence length="2951" mass="327596">MSGGRRRGGAPWHSFSRFFASRSPSRDKEEEEEEKPGTSQPPAPGRGAASVENEPMSTSQKKENVLSSEAVKIPQSEDKRCHAEKLITLTAQEDSKKPNDLSGSTSDAKIGESDKQPKESFFQFLGNLFNISGKSSLSEAKQSSFKDEHDKTEKDLRNPREHHEEGVQRERATVSGSLETQVLPAEQESNSAELSDAFSLDTTQDSEQETSDLLRQMDDKPERPLVTYSTYRGPRQIRKYLKHQSESETLDLLDRENESSDSGGSTQMGPESELQPGILPVSSASTDICMKGHLHEGLLEVSDYNKINLNTEGHSGNHRELLNVASSKDVFNKNDPGGPERSRSSHSVTNSSSTFGESDSQHHFSCEPVSQMDRNLVCSASFTGSKSSKTPCSPGLQRTASPETMIKENISVMSDGKQREEHVEPESPAVSDSSCSKSDESDTTKQGSADLPNPNKSIRHEDLQLPESKCSDKQTIDNSSKQAANHTSTMALHRHAVTDTELGNEGNRLSAQDTQENLAVTENKQETESASVGEPTTSSHVKEGRIESLPEDTDQLLVTEAIKLNFRPHGKMPPIGINQKDRASEKHTGESAAVTCLEDEIAPGLNFELNRNCISESLLDSEKPQQAKVPPDARTSLNLDHKKTDFSTSFPTFVSAVGMMNKLDIPVLKNEDSSVLIETGDVNIVGISSQPSKCQEENVTDHVEAMDRKNLPACLHPEHASAVLEYKEVLPDSKKCQFPLDLKASDSHLTAVDLSFKSESLSKDHSSISSQDPNETELMLSNTKVYKNPIERSDSSFSLETKADNIAEILSKAEVNGQNSVPVKSHSGRGKSLGPSKIPVSQIEPRLISQNKISSPLEITDVPAKPVLTELTSLEVEQDKSFQSLDHKDTKEKYADADLKENYQTKVSPPASDHQGIQETEVEALGGPPALLQSDRPETLPPVHDKKVTRQMTKNCEASTCAIHQPLLTCGSKNISGFSEMAELSLTNTSPNFQETDSTKVISPLLGSGISLEKNVFASEGSSFLMNPSVLRSKKKTSSQRKKENMHFPSGGTDSISSSTSNSGEVSKVTSSHNPANNFDSVKVTIEVTHEVASLTNPLSPNSSYLEVETSLPAGAEVTPLQDHFGNHPGMVSLDFPTAAHLDNPMETETGAVAGTSVSVNSSSQQCSETSAKHKEARKRAHDQLLDLKSGLHKKTDTLIGEIFNSVKEELKSKYAIGTREEHTATDGIMNPGTLKEDIPEKNLSEVTLPGIQLTEHLEEQPMENMSEVQGEEKACVSPTVGEKSLLFDSDRMNVSWLLEEKARELVNEIIYSAQETLTNDAQDTWDSELQTNTSKILNSDGIKPDGRVREFLVSEQTVNQSTCEISEKVLGRFFAVSNLVSDTESVKGREIGLYQKSPFSENRARQSDSINLQESDTILLAEDMPHTVLAVKAETHSLLHKDSKEKMEIECVDNHKTETEDIRTSKSSLSDALVCISEKSLPGHSNKSIPLATSEVGQVYKKDDDEYIGKLELVPSMLEMERTNKKDAELSTVKYEAVPLLSEMGRAHKKDTELSISKTEPTADILKMREAYQMGTESCTEKTERLTATLEVEKVYKMRDTEGDIGETDITPVMSELKNVYQKDAEGITGKTEVIPATLEMENVYQKDAEGDIAKTEVTPVPLEMESIYQKHAEGDVGKTGMTSVMSEIENIYQKDVEGTAKKAEMVPATLEMEHVCQKDAEGEVDKTEVIPIMLDMVNIYQKDGEEITGKIKRPVLGTENTDQKDAQGVIRKTEMVPPFVLKVKEAHRKAVPASLEMEEPCKRDAKETIETTASVPSKIETERTYPEDSYGAVRKYKVMSTVVNVEKTHGTGLELPSTQAEATPPMFKAEKAPQEYAEGSVAEMENQSTEMKAGLIACDSRLASYFKGYESPTLSKDYEGYPALVQGFQPEDTIGRLDRRTSVTAVHKHIRDLDYGSEKEPNLAFISQDEQENSSFTILYEEPLQDEGKYATAEVRRTHSHIIPDTSTDSMTVFACERSESRTDLVHHFEKETKLGETESDSSEMFLSVEAKRYKIYPLALSPIYEDDSSQEDILSSEVSPGHYGSTKSRESANQPSSVLSLLQSVSERLKMNFGEDDRQEGGEEEVEEEEEEPLHKGSLRAIRRENVTFKLPDSSITFYPEDGQESTGISKNSYIMSTEPTTSNLQIGLCPEKVSFLQKSDLTSKLHSSLKSAYHQYLQTSKTHSSEKGARFGGIFQEPVSEYFRVQDTSGQLSLFTENIDKQTLKCNPRPGKMVIYDLHGSKYKQEIYCNIPDATSWSFPNGVLIKVVRGCWILYEKPHFQGQKCVLEEGEKMLNRDWILQNKKHPQRNFVLGSIKRVLKDCSIPEIELCPQSDAACCPICIQRAVPNLEELNIPKSVSFTVKTGVWLAYPDINFKGQATVLEEDHGLFEISAAEVKSLHPLQMGGLKVEMPMNLKVIIYEKPHFHGQAKEFSEHIDSVPNFLKNDVDFHGIGSIRVIGGVWVAYEKEHFKGQQFLLEEGDFEDSNACGALSGSILSFRYLQANFIESSITLFESDLESGKFINITNQEISDLEEIGFGSETRSIHVKSGVWVAYQQRFFCGEQYILEKGKYKCFFDWGGSNNIIMSIRPIQLEPLGINEPPHLLKAFSKPGFQGDCIDFTEEILDLASSFTPCSFKVLRGCWLLYYQEDISNNQCVLEEGLYADLTSCGCPTSRVISLKPIDYVFEEPSISLFALEHCEGRELHLEEAVNSVLNKDLHFYTQSVWVKSGLWIAYEGSNFLGRQILLEPNEIPNWTAFSGWKTIGSLRPMKQPAVYIRIKNRAQDEYLTVTGNVADTRATSVCISPYSGKNTQIWYYCRGLFKSKASDTCLDVIGGRDIPGAKVALWTEHGQLRQKWRLNRNGTISSYLSDQLVLDVKGGNYYDKTHVIVNQPLEGEETQKWDIEIL</sequence>
<dbReference type="PROSITE" id="PS50231">
    <property type="entry name" value="RICIN_B_LECTIN"/>
    <property type="match status" value="1"/>
</dbReference>
<dbReference type="GO" id="GO:0030246">
    <property type="term" value="F:carbohydrate binding"/>
    <property type="evidence" value="ECO:0007669"/>
    <property type="project" value="UniProtKB-KW"/>
</dbReference>
<dbReference type="Ensembl" id="ENSCWAT00000022471.1">
    <property type="protein sequence ID" value="ENSCWAP00000020721.1"/>
    <property type="gene ID" value="ENSCWAG00000015861.1"/>
</dbReference>
<reference evidence="9" key="2">
    <citation type="submission" date="2025-09" db="UniProtKB">
        <authorList>
            <consortium name="Ensembl"/>
        </authorList>
    </citation>
    <scope>IDENTIFICATION</scope>
</reference>
<feature type="region of interest" description="Disordered" evidence="7">
    <location>
        <begin position="520"/>
        <end position="544"/>
    </location>
</feature>
<dbReference type="SUPFAM" id="SSF50370">
    <property type="entry name" value="Ricin B-like lectins"/>
    <property type="match status" value="1"/>
</dbReference>
<feature type="compositionally biased region" description="Polar residues" evidence="7">
    <location>
        <begin position="520"/>
        <end position="539"/>
    </location>
</feature>
<feature type="domain" description="Beta/gamma crystallin 'Greek key'" evidence="8">
    <location>
        <begin position="2594"/>
        <end position="2636"/>
    </location>
</feature>
<dbReference type="Gene3D" id="2.60.20.10">
    <property type="entry name" value="Crystallins"/>
    <property type="match status" value="6"/>
</dbReference>
<feature type="compositionally biased region" description="Acidic residues" evidence="7">
    <location>
        <begin position="2125"/>
        <end position="2135"/>
    </location>
</feature>
<dbReference type="PANTHER" id="PTHR11818:SF38">
    <property type="entry name" value="VERY LARGE A-KINASE ANCHOR PROTEIN"/>
    <property type="match status" value="1"/>
</dbReference>
<evidence type="ECO:0000256" key="5">
    <source>
        <dbReference type="ARBA" id="ARBA00022734"/>
    </source>
</evidence>
<feature type="region of interest" description="Disordered" evidence="7">
    <location>
        <begin position="135"/>
        <end position="231"/>
    </location>
</feature>
<dbReference type="Pfam" id="PF00652">
    <property type="entry name" value="Ricin_B_lectin"/>
    <property type="match status" value="1"/>
</dbReference>
<dbReference type="SMART" id="SM00247">
    <property type="entry name" value="XTALbg"/>
    <property type="match status" value="5"/>
</dbReference>
<dbReference type="PRINTS" id="PR01367">
    <property type="entry name" value="BGCRYSTALLIN"/>
</dbReference>
<dbReference type="Proteomes" id="UP000694540">
    <property type="component" value="Unplaced"/>
</dbReference>
<feature type="region of interest" description="Disordered" evidence="7">
    <location>
        <begin position="819"/>
        <end position="838"/>
    </location>
</feature>
<evidence type="ECO:0000256" key="1">
    <source>
        <dbReference type="ARBA" id="ARBA00003689"/>
    </source>
</evidence>
<keyword evidence="10" id="KW-1185">Reference proteome</keyword>
<feature type="compositionally biased region" description="Low complexity" evidence="7">
    <location>
        <begin position="427"/>
        <end position="436"/>
    </location>
</feature>
<dbReference type="Gene3D" id="2.80.10.50">
    <property type="match status" value="1"/>
</dbReference>
<feature type="region of interest" description="Disordered" evidence="7">
    <location>
        <begin position="1031"/>
        <end position="1078"/>
    </location>
</feature>